<proteinExistence type="predicted"/>
<comment type="caution">
    <text evidence="1">The sequence shown here is derived from an EMBL/GenBank/DDBJ whole genome shotgun (WGS) entry which is preliminary data.</text>
</comment>
<name>A0ABQ4GGU6_9ACTN</name>
<dbReference type="EMBL" id="BOOF01000005">
    <property type="protein sequence ID" value="GIH60645.1"/>
    <property type="molecule type" value="Genomic_DNA"/>
</dbReference>
<sequence length="123" mass="14054">MDSSWDESTTLRFTSSVISRFPEAVIAWDEGDEDWIQVLCPETMCYVHINRPFVMAIRWAADDLSELAGKDVVVLRVDSWDARCFSADVNLLRRAFPGYILPDALPTRTAEEFSAEDLWFATD</sequence>
<organism evidence="1 2">
    <name type="scientific">Microbispora siamensis</name>
    <dbReference type="NCBI Taxonomy" id="564413"/>
    <lineage>
        <taxon>Bacteria</taxon>
        <taxon>Bacillati</taxon>
        <taxon>Actinomycetota</taxon>
        <taxon>Actinomycetes</taxon>
        <taxon>Streptosporangiales</taxon>
        <taxon>Streptosporangiaceae</taxon>
        <taxon>Microbispora</taxon>
    </lineage>
</organism>
<evidence type="ECO:0008006" key="3">
    <source>
        <dbReference type="Google" id="ProtNLM"/>
    </source>
</evidence>
<evidence type="ECO:0000313" key="2">
    <source>
        <dbReference type="Proteomes" id="UP000660454"/>
    </source>
</evidence>
<keyword evidence="2" id="KW-1185">Reference proteome</keyword>
<protein>
    <recommendedName>
        <fullName evidence="3">DUF2750 domain-containing protein</fullName>
    </recommendedName>
</protein>
<accession>A0ABQ4GGU6</accession>
<reference evidence="1 2" key="1">
    <citation type="submission" date="2021-01" db="EMBL/GenBank/DDBJ databases">
        <title>Whole genome shotgun sequence of Microbispora siamensis NBRC 104113.</title>
        <authorList>
            <person name="Komaki H."/>
            <person name="Tamura T."/>
        </authorList>
    </citation>
    <scope>NUCLEOTIDE SEQUENCE [LARGE SCALE GENOMIC DNA]</scope>
    <source>
        <strain evidence="1 2">NBRC 104113</strain>
    </source>
</reference>
<evidence type="ECO:0000313" key="1">
    <source>
        <dbReference type="EMBL" id="GIH60645.1"/>
    </source>
</evidence>
<gene>
    <name evidence="1" type="ORF">Msi02_14620</name>
</gene>
<dbReference type="Proteomes" id="UP000660454">
    <property type="component" value="Unassembled WGS sequence"/>
</dbReference>